<organism evidence="4">
    <name type="scientific">viral metagenome</name>
    <dbReference type="NCBI Taxonomy" id="1070528"/>
    <lineage>
        <taxon>unclassified sequences</taxon>
        <taxon>metagenomes</taxon>
        <taxon>organismal metagenomes</taxon>
    </lineage>
</organism>
<dbReference type="Gene3D" id="2.40.128.20">
    <property type="match status" value="1"/>
</dbReference>
<proteinExistence type="inferred from homology"/>
<dbReference type="EMBL" id="MN740503">
    <property type="protein sequence ID" value="QHU30058.1"/>
    <property type="molecule type" value="Genomic_DNA"/>
</dbReference>
<dbReference type="PANTHER" id="PTHR37437:SF1">
    <property type="entry name" value="LIPOCALIN-RELATED PROTEIN"/>
    <property type="match status" value="1"/>
</dbReference>
<sequence length="195" mass="21956">MKRFSAIFAFFAFFAISNATKVDTVNELNVDQYSGTWFQMYSNLPVMSTFEKDNVCVTAQYGPPNPTIKIADVSVKNTARLTEPTNGTIAGITGYAYIPDQSEPGKLKVHFDEGAPVDADYWVVDLGPINSDNKYDYAIVTDNIGLTLYVLGRDVKEFNMKYNTNVLDKLDELGFNGKVKEPIPTYQKSDCEYYW</sequence>
<dbReference type="InterPro" id="IPR047202">
    <property type="entry name" value="Lipocalin_Blc-like_dom"/>
</dbReference>
<dbReference type="InterPro" id="IPR000566">
    <property type="entry name" value="Lipocln_cytosolic_FA-bd_dom"/>
</dbReference>
<evidence type="ECO:0000313" key="4">
    <source>
        <dbReference type="EMBL" id="QHU30058.1"/>
    </source>
</evidence>
<evidence type="ECO:0000256" key="1">
    <source>
        <dbReference type="ARBA" id="ARBA00006889"/>
    </source>
</evidence>
<evidence type="ECO:0000256" key="2">
    <source>
        <dbReference type="PIRNR" id="PIRNR036893"/>
    </source>
</evidence>
<evidence type="ECO:0000259" key="3">
    <source>
        <dbReference type="Pfam" id="PF08212"/>
    </source>
</evidence>
<dbReference type="InterPro" id="IPR022271">
    <property type="entry name" value="Lipocalin_ApoD"/>
</dbReference>
<name>A0A6C0LJJ7_9ZZZZ</name>
<feature type="domain" description="Lipocalin/cytosolic fatty-acid binding" evidence="3">
    <location>
        <begin position="28"/>
        <end position="175"/>
    </location>
</feature>
<dbReference type="AlphaFoldDB" id="A0A6C0LJJ7"/>
<accession>A0A6C0LJJ7</accession>
<comment type="similarity">
    <text evidence="1 2">Belongs to the calycin superfamily. Lipocalin family.</text>
</comment>
<dbReference type="Pfam" id="PF08212">
    <property type="entry name" value="Lipocalin_2"/>
    <property type="match status" value="1"/>
</dbReference>
<dbReference type="SUPFAM" id="SSF50814">
    <property type="entry name" value="Lipocalins"/>
    <property type="match status" value="1"/>
</dbReference>
<dbReference type="CDD" id="cd19438">
    <property type="entry name" value="lipocalin_Blc-like"/>
    <property type="match status" value="1"/>
</dbReference>
<dbReference type="PANTHER" id="PTHR37437">
    <property type="entry name" value="LIPOCALIN-RELATED PROTEIN-RELATED"/>
    <property type="match status" value="1"/>
</dbReference>
<dbReference type="InterPro" id="IPR012674">
    <property type="entry name" value="Calycin"/>
</dbReference>
<reference evidence="4" key="1">
    <citation type="journal article" date="2020" name="Nature">
        <title>Giant virus diversity and host interactions through global metagenomics.</title>
        <authorList>
            <person name="Schulz F."/>
            <person name="Roux S."/>
            <person name="Paez-Espino D."/>
            <person name="Jungbluth S."/>
            <person name="Walsh D.A."/>
            <person name="Denef V.J."/>
            <person name="McMahon K.D."/>
            <person name="Konstantinidis K.T."/>
            <person name="Eloe-Fadrosh E.A."/>
            <person name="Kyrpides N.C."/>
            <person name="Woyke T."/>
        </authorList>
    </citation>
    <scope>NUCLEOTIDE SEQUENCE</scope>
    <source>
        <strain evidence="4">GVMAG-M-3300027833-11</strain>
    </source>
</reference>
<dbReference type="PIRSF" id="PIRSF036893">
    <property type="entry name" value="Lipocalin_ApoD"/>
    <property type="match status" value="1"/>
</dbReference>
<protein>
    <recommendedName>
        <fullName evidence="3">Lipocalin/cytosolic fatty-acid binding domain-containing protein</fullName>
    </recommendedName>
</protein>